<name>A0AAW8JN98_9GAMM</name>
<evidence type="ECO:0000256" key="3">
    <source>
        <dbReference type="ARBA" id="ARBA00023163"/>
    </source>
</evidence>
<dbReference type="EMBL" id="JAVIDA010000063">
    <property type="protein sequence ID" value="MDQ9073755.1"/>
    <property type="molecule type" value="Genomic_DNA"/>
</dbReference>
<dbReference type="InterPro" id="IPR032687">
    <property type="entry name" value="AraC-type_N"/>
</dbReference>
<keyword evidence="3" id="KW-0804">Transcription</keyword>
<comment type="caution">
    <text evidence="5">The sequence shown here is derived from an EMBL/GenBank/DDBJ whole genome shotgun (WGS) entry which is preliminary data.</text>
</comment>
<dbReference type="GO" id="GO:0003700">
    <property type="term" value="F:DNA-binding transcription factor activity"/>
    <property type="evidence" value="ECO:0007669"/>
    <property type="project" value="InterPro"/>
</dbReference>
<dbReference type="InterPro" id="IPR009057">
    <property type="entry name" value="Homeodomain-like_sf"/>
</dbReference>
<evidence type="ECO:0000256" key="2">
    <source>
        <dbReference type="ARBA" id="ARBA00023125"/>
    </source>
</evidence>
<dbReference type="Proteomes" id="UP001243195">
    <property type="component" value="Unassembled WGS sequence"/>
</dbReference>
<keyword evidence="1" id="KW-0805">Transcription regulation</keyword>
<protein>
    <submittedName>
        <fullName evidence="5">Helix-turn-helix domain-containing protein</fullName>
    </submittedName>
</protein>
<dbReference type="AlphaFoldDB" id="A0AAW8JN98"/>
<dbReference type="Pfam" id="PF12625">
    <property type="entry name" value="Arabinose_bd"/>
    <property type="match status" value="1"/>
</dbReference>
<dbReference type="GO" id="GO:0000976">
    <property type="term" value="F:transcription cis-regulatory region binding"/>
    <property type="evidence" value="ECO:0007669"/>
    <property type="project" value="TreeGrafter"/>
</dbReference>
<dbReference type="Pfam" id="PF12833">
    <property type="entry name" value="HTH_18"/>
    <property type="match status" value="1"/>
</dbReference>
<dbReference type="PANTHER" id="PTHR47894:SF1">
    <property type="entry name" value="HTH-TYPE TRANSCRIPTIONAL REGULATOR VQSM"/>
    <property type="match status" value="1"/>
</dbReference>
<dbReference type="SUPFAM" id="SSF46689">
    <property type="entry name" value="Homeodomain-like"/>
    <property type="match status" value="1"/>
</dbReference>
<dbReference type="SMART" id="SM00342">
    <property type="entry name" value="HTH_ARAC"/>
    <property type="match status" value="1"/>
</dbReference>
<evidence type="ECO:0000256" key="1">
    <source>
        <dbReference type="ARBA" id="ARBA00023015"/>
    </source>
</evidence>
<evidence type="ECO:0000259" key="4">
    <source>
        <dbReference type="PROSITE" id="PS01124"/>
    </source>
</evidence>
<dbReference type="RefSeq" id="WP_308957531.1">
    <property type="nucleotide sequence ID" value="NZ_JAVICY010000064.1"/>
</dbReference>
<feature type="domain" description="HTH araC/xylS-type" evidence="4">
    <location>
        <begin position="232"/>
        <end position="334"/>
    </location>
</feature>
<dbReference type="InterPro" id="IPR018060">
    <property type="entry name" value="HTH_AraC"/>
</dbReference>
<sequence length="350" mass="40837">MQTILKNKSVGSGMIRLLNKFCNIKKIKTPVKNKYDVNDNIYYDLWLNKIKCVQQQYNKEGLGLEIAKYVDIRDIGICAYIAESCESLLDYLPIFEKYSKIWYNYTKKNIFFNGDEVIISWNKGTYYTAGLYIRETIISEELQVAIIFQRISQMLGIFDNIFTKLELSIPTPKDPSIYENYFKCPVFFDMHQTSIFISTKILSTKKEKSDTTLFYILIQYAEVLLKNIPKESDFVKLVKLSIVKSILNGNPHIDNIAKYLNISTRSLQNILKTKNASFQDLLKESRVFLAKKYLKETDLSIIEIANLLGYKEQTSFTRAFKIWTGETPTYWRNNHIKSSLYSECNALQDH</sequence>
<evidence type="ECO:0000313" key="5">
    <source>
        <dbReference type="EMBL" id="MDQ9073755.1"/>
    </source>
</evidence>
<organism evidence="5 6">
    <name type="scientific">Acinetobacter gerneri</name>
    <dbReference type="NCBI Taxonomy" id="202952"/>
    <lineage>
        <taxon>Bacteria</taxon>
        <taxon>Pseudomonadati</taxon>
        <taxon>Pseudomonadota</taxon>
        <taxon>Gammaproteobacteria</taxon>
        <taxon>Moraxellales</taxon>
        <taxon>Moraxellaceae</taxon>
        <taxon>Acinetobacter</taxon>
    </lineage>
</organism>
<keyword evidence="2" id="KW-0238">DNA-binding</keyword>
<accession>A0AAW8JN98</accession>
<evidence type="ECO:0000313" key="6">
    <source>
        <dbReference type="Proteomes" id="UP001243195"/>
    </source>
</evidence>
<dbReference type="PROSITE" id="PS01124">
    <property type="entry name" value="HTH_ARAC_FAMILY_2"/>
    <property type="match status" value="1"/>
</dbReference>
<reference evidence="5" key="1">
    <citation type="submission" date="2023-08" db="EMBL/GenBank/DDBJ databases">
        <title>Emergence of clinically-relevant ST2 carbapenem-resistant Acinetobacter baumannii strains in hospital sewages in Zhejiang, East of China.</title>
        <authorList>
            <person name="Kaichao C."/>
            <person name="Zhang R."/>
        </authorList>
    </citation>
    <scope>NUCLEOTIDE SEQUENCE</scope>
    <source>
        <strain evidence="5">M-SY-60</strain>
    </source>
</reference>
<dbReference type="GO" id="GO:0005829">
    <property type="term" value="C:cytosol"/>
    <property type="evidence" value="ECO:0007669"/>
    <property type="project" value="TreeGrafter"/>
</dbReference>
<proteinExistence type="predicted"/>
<dbReference type="Gene3D" id="1.10.10.60">
    <property type="entry name" value="Homeodomain-like"/>
    <property type="match status" value="1"/>
</dbReference>
<dbReference type="PANTHER" id="PTHR47894">
    <property type="entry name" value="HTH-TYPE TRANSCRIPTIONAL REGULATOR GADX"/>
    <property type="match status" value="1"/>
</dbReference>
<gene>
    <name evidence="5" type="ORF">RFH51_20200</name>
</gene>